<organism evidence="9 10">
    <name type="scientific">Penicilliopsis zonata CBS 506.65</name>
    <dbReference type="NCBI Taxonomy" id="1073090"/>
    <lineage>
        <taxon>Eukaryota</taxon>
        <taxon>Fungi</taxon>
        <taxon>Dikarya</taxon>
        <taxon>Ascomycota</taxon>
        <taxon>Pezizomycotina</taxon>
        <taxon>Eurotiomycetes</taxon>
        <taxon>Eurotiomycetidae</taxon>
        <taxon>Eurotiales</taxon>
        <taxon>Aspergillaceae</taxon>
        <taxon>Penicilliopsis</taxon>
    </lineage>
</organism>
<proteinExistence type="predicted"/>
<dbReference type="VEuPathDB" id="FungiDB:ASPZODRAFT_131718"/>
<dbReference type="GeneID" id="34609289"/>
<dbReference type="AlphaFoldDB" id="A0A1L9SI88"/>
<evidence type="ECO:0000256" key="7">
    <source>
        <dbReference type="ARBA" id="ARBA00023242"/>
    </source>
</evidence>
<evidence type="ECO:0000259" key="8">
    <source>
        <dbReference type="PROSITE" id="PS50048"/>
    </source>
</evidence>
<reference evidence="10" key="1">
    <citation type="journal article" date="2017" name="Genome Biol.">
        <title>Comparative genomics reveals high biological diversity and specific adaptations in the industrially and medically important fungal genus Aspergillus.</title>
        <authorList>
            <person name="de Vries R.P."/>
            <person name="Riley R."/>
            <person name="Wiebenga A."/>
            <person name="Aguilar-Osorio G."/>
            <person name="Amillis S."/>
            <person name="Uchima C.A."/>
            <person name="Anderluh G."/>
            <person name="Asadollahi M."/>
            <person name="Askin M."/>
            <person name="Barry K."/>
            <person name="Battaglia E."/>
            <person name="Bayram O."/>
            <person name="Benocci T."/>
            <person name="Braus-Stromeyer S.A."/>
            <person name="Caldana C."/>
            <person name="Canovas D."/>
            <person name="Cerqueira G.C."/>
            <person name="Chen F."/>
            <person name="Chen W."/>
            <person name="Choi C."/>
            <person name="Clum A."/>
            <person name="Dos Santos R.A."/>
            <person name="Damasio A.R."/>
            <person name="Diallinas G."/>
            <person name="Emri T."/>
            <person name="Fekete E."/>
            <person name="Flipphi M."/>
            <person name="Freyberg S."/>
            <person name="Gallo A."/>
            <person name="Gournas C."/>
            <person name="Habgood R."/>
            <person name="Hainaut M."/>
            <person name="Harispe M.L."/>
            <person name="Henrissat B."/>
            <person name="Hilden K.S."/>
            <person name="Hope R."/>
            <person name="Hossain A."/>
            <person name="Karabika E."/>
            <person name="Karaffa L."/>
            <person name="Karanyi Z."/>
            <person name="Krasevec N."/>
            <person name="Kuo A."/>
            <person name="Kusch H."/>
            <person name="LaButti K."/>
            <person name="Lagendijk E.L."/>
            <person name="Lapidus A."/>
            <person name="Levasseur A."/>
            <person name="Lindquist E."/>
            <person name="Lipzen A."/>
            <person name="Logrieco A.F."/>
            <person name="MacCabe A."/>
            <person name="Maekelae M.R."/>
            <person name="Malavazi I."/>
            <person name="Melin P."/>
            <person name="Meyer V."/>
            <person name="Mielnichuk N."/>
            <person name="Miskei M."/>
            <person name="Molnar A.P."/>
            <person name="Mule G."/>
            <person name="Ngan C.Y."/>
            <person name="Orejas M."/>
            <person name="Orosz E."/>
            <person name="Ouedraogo J.P."/>
            <person name="Overkamp K.M."/>
            <person name="Park H.-S."/>
            <person name="Perrone G."/>
            <person name="Piumi F."/>
            <person name="Punt P.J."/>
            <person name="Ram A.F."/>
            <person name="Ramon A."/>
            <person name="Rauscher S."/>
            <person name="Record E."/>
            <person name="Riano-Pachon D.M."/>
            <person name="Robert V."/>
            <person name="Roehrig J."/>
            <person name="Ruller R."/>
            <person name="Salamov A."/>
            <person name="Salih N.S."/>
            <person name="Samson R.A."/>
            <person name="Sandor E."/>
            <person name="Sanguinetti M."/>
            <person name="Schuetze T."/>
            <person name="Sepcic K."/>
            <person name="Shelest E."/>
            <person name="Sherlock G."/>
            <person name="Sophianopoulou V."/>
            <person name="Squina F.M."/>
            <person name="Sun H."/>
            <person name="Susca A."/>
            <person name="Todd R.B."/>
            <person name="Tsang A."/>
            <person name="Unkles S.E."/>
            <person name="van de Wiele N."/>
            <person name="van Rossen-Uffink D."/>
            <person name="Oliveira J.V."/>
            <person name="Vesth T.C."/>
            <person name="Visser J."/>
            <person name="Yu J.-H."/>
            <person name="Zhou M."/>
            <person name="Andersen M.R."/>
            <person name="Archer D.B."/>
            <person name="Baker S.E."/>
            <person name="Benoit I."/>
            <person name="Brakhage A.A."/>
            <person name="Braus G.H."/>
            <person name="Fischer R."/>
            <person name="Frisvad J.C."/>
            <person name="Goldman G.H."/>
            <person name="Houbraken J."/>
            <person name="Oakley B."/>
            <person name="Pocsi I."/>
            <person name="Scazzocchio C."/>
            <person name="Seiboth B."/>
            <person name="vanKuyk P.A."/>
            <person name="Wortman J."/>
            <person name="Dyer P.S."/>
            <person name="Grigoriev I.V."/>
        </authorList>
    </citation>
    <scope>NUCLEOTIDE SEQUENCE [LARGE SCALE GENOMIC DNA]</scope>
    <source>
        <strain evidence="10">CBS 506.65</strain>
    </source>
</reference>
<dbReference type="PROSITE" id="PS50048">
    <property type="entry name" value="ZN2_CY6_FUNGAL_2"/>
    <property type="match status" value="1"/>
</dbReference>
<dbReference type="PANTHER" id="PTHR31668">
    <property type="entry name" value="GLUCOSE TRANSPORT TRANSCRIPTION REGULATOR RGT1-RELATED-RELATED"/>
    <property type="match status" value="1"/>
</dbReference>
<dbReference type="PROSITE" id="PS00463">
    <property type="entry name" value="ZN2_CY6_FUNGAL_1"/>
    <property type="match status" value="1"/>
</dbReference>
<evidence type="ECO:0000256" key="5">
    <source>
        <dbReference type="ARBA" id="ARBA00023125"/>
    </source>
</evidence>
<keyword evidence="10" id="KW-1185">Reference proteome</keyword>
<dbReference type="PANTHER" id="PTHR31668:SF18">
    <property type="entry name" value="MALTOSE FERMENTATION REGULATORY PROTEIN MAL13-RELATED"/>
    <property type="match status" value="1"/>
</dbReference>
<keyword evidence="6" id="KW-0804">Transcription</keyword>
<name>A0A1L9SI88_9EURO</name>
<dbReference type="Pfam" id="PF00172">
    <property type="entry name" value="Zn_clus"/>
    <property type="match status" value="1"/>
</dbReference>
<dbReference type="GO" id="GO:0005634">
    <property type="term" value="C:nucleus"/>
    <property type="evidence" value="ECO:0007669"/>
    <property type="project" value="UniProtKB-SubCell"/>
</dbReference>
<evidence type="ECO:0000256" key="2">
    <source>
        <dbReference type="ARBA" id="ARBA00022723"/>
    </source>
</evidence>
<dbReference type="EMBL" id="KV878341">
    <property type="protein sequence ID" value="OJJ46826.1"/>
    <property type="molecule type" value="Genomic_DNA"/>
</dbReference>
<evidence type="ECO:0000256" key="4">
    <source>
        <dbReference type="ARBA" id="ARBA00023015"/>
    </source>
</evidence>
<evidence type="ECO:0000313" key="9">
    <source>
        <dbReference type="EMBL" id="OJJ46826.1"/>
    </source>
</evidence>
<gene>
    <name evidence="9" type="ORF">ASPZODRAFT_131718</name>
</gene>
<evidence type="ECO:0000256" key="3">
    <source>
        <dbReference type="ARBA" id="ARBA00022833"/>
    </source>
</evidence>
<keyword evidence="4" id="KW-0805">Transcription regulation</keyword>
<dbReference type="GO" id="GO:0000981">
    <property type="term" value="F:DNA-binding transcription factor activity, RNA polymerase II-specific"/>
    <property type="evidence" value="ECO:0007669"/>
    <property type="project" value="InterPro"/>
</dbReference>
<dbReference type="GO" id="GO:0003677">
    <property type="term" value="F:DNA binding"/>
    <property type="evidence" value="ECO:0007669"/>
    <property type="project" value="UniProtKB-KW"/>
</dbReference>
<protein>
    <recommendedName>
        <fullName evidence="8">Zn(2)-C6 fungal-type domain-containing protein</fullName>
    </recommendedName>
</protein>
<dbReference type="GO" id="GO:0008270">
    <property type="term" value="F:zinc ion binding"/>
    <property type="evidence" value="ECO:0007669"/>
    <property type="project" value="InterPro"/>
</dbReference>
<dbReference type="Proteomes" id="UP000184188">
    <property type="component" value="Unassembled WGS sequence"/>
</dbReference>
<dbReference type="SMART" id="SM00066">
    <property type="entry name" value="GAL4"/>
    <property type="match status" value="1"/>
</dbReference>
<keyword evidence="3" id="KW-0862">Zinc</keyword>
<accession>A0A1L9SI88</accession>
<dbReference type="CDD" id="cd00067">
    <property type="entry name" value="GAL4"/>
    <property type="match status" value="1"/>
</dbReference>
<comment type="subcellular location">
    <subcellularLocation>
        <location evidence="1">Nucleus</location>
    </subcellularLocation>
</comment>
<evidence type="ECO:0000313" key="10">
    <source>
        <dbReference type="Proteomes" id="UP000184188"/>
    </source>
</evidence>
<dbReference type="InterPro" id="IPR036864">
    <property type="entry name" value="Zn2-C6_fun-type_DNA-bd_sf"/>
</dbReference>
<dbReference type="SUPFAM" id="SSF57701">
    <property type="entry name" value="Zn2/Cys6 DNA-binding domain"/>
    <property type="match status" value="1"/>
</dbReference>
<dbReference type="InterPro" id="IPR050797">
    <property type="entry name" value="Carb_Metab_Trans_Reg"/>
</dbReference>
<keyword evidence="7" id="KW-0539">Nucleus</keyword>
<dbReference type="RefSeq" id="XP_022581336.1">
    <property type="nucleotide sequence ID" value="XM_022722824.1"/>
</dbReference>
<sequence length="518" mass="57929">MPFDSPCDSCALRRVKCDRQFPCHPCLSRSQDCTYLRIRKRPGPKGPRLGTSLRIKEMQRKYLHERMPAAILGISATVSSSDAGQQYRIPLSAYLAQLDVFQTRLYNTWPIVSIDDLKVRLVQGSTDMTVNALAAAVCAAAMAQLRIFHAVSPGEASAVSVQDFARECLHFREQSDYLRKPSLDALLTSLFLHMFYANTGQIVAATLALREAIAYTHLLNLGALATLDLCGPEDRKLRLRVYWILFITERTFCIQHSLPMTLQRAEDTPEILMEDSQFPGQKGFSALIQLFSHIHNSLLPSHCLTMPDMSPTTYSRTHILDIHRQIRQSVPPFRSMPEAQSVDIVATSAWIRSLLWQYSAFHFMLSSSSTVETLAIDYPFTITKDFLESLSGISEDSIRAHGYGMEIKLLQISNAVLDIFSCAPHLIKFEAFRCGPQDAILSLEKLLLSVGGTGSEQLKLLRTRMSQTGLWSQSLRSLHFPDAIIGVQGDESHHHPLSNIEELDAECLVIGENMGSVS</sequence>
<keyword evidence="5" id="KW-0238">DNA-binding</keyword>
<evidence type="ECO:0000256" key="6">
    <source>
        <dbReference type="ARBA" id="ARBA00023163"/>
    </source>
</evidence>
<dbReference type="OrthoDB" id="2740448at2759"/>
<keyword evidence="2" id="KW-0479">Metal-binding</keyword>
<evidence type="ECO:0000256" key="1">
    <source>
        <dbReference type="ARBA" id="ARBA00004123"/>
    </source>
</evidence>
<dbReference type="InterPro" id="IPR001138">
    <property type="entry name" value="Zn2Cys6_DnaBD"/>
</dbReference>
<dbReference type="Gene3D" id="4.10.240.10">
    <property type="entry name" value="Zn(2)-C6 fungal-type DNA-binding domain"/>
    <property type="match status" value="1"/>
</dbReference>
<dbReference type="CDD" id="cd12148">
    <property type="entry name" value="fungal_TF_MHR"/>
    <property type="match status" value="1"/>
</dbReference>
<feature type="domain" description="Zn(2)-C6 fungal-type" evidence="8">
    <location>
        <begin position="6"/>
        <end position="35"/>
    </location>
</feature>